<keyword evidence="6 8" id="KW-0472">Membrane</keyword>
<dbReference type="Gene3D" id="2.40.170.20">
    <property type="entry name" value="TonB-dependent receptor, beta-barrel domain"/>
    <property type="match status" value="1"/>
</dbReference>
<dbReference type="InterPro" id="IPR012910">
    <property type="entry name" value="Plug_dom"/>
</dbReference>
<keyword evidence="5 9" id="KW-0798">TonB box</keyword>
<dbReference type="EMBL" id="QWGA01000003">
    <property type="protein sequence ID" value="RIJ31424.1"/>
    <property type="molecule type" value="Genomic_DNA"/>
</dbReference>
<organism evidence="13 14">
    <name type="scientific">Henriciella algicola</name>
    <dbReference type="NCBI Taxonomy" id="1608422"/>
    <lineage>
        <taxon>Bacteria</taxon>
        <taxon>Pseudomonadati</taxon>
        <taxon>Pseudomonadota</taxon>
        <taxon>Alphaproteobacteria</taxon>
        <taxon>Hyphomonadales</taxon>
        <taxon>Hyphomonadaceae</taxon>
        <taxon>Henriciella</taxon>
    </lineage>
</organism>
<dbReference type="InterPro" id="IPR036942">
    <property type="entry name" value="Beta-barrel_TonB_sf"/>
</dbReference>
<dbReference type="Gene3D" id="2.170.130.10">
    <property type="entry name" value="TonB-dependent receptor, plug domain"/>
    <property type="match status" value="1"/>
</dbReference>
<proteinExistence type="inferred from homology"/>
<gene>
    <name evidence="13" type="ORF">D1222_03980</name>
</gene>
<keyword evidence="7 8" id="KW-0998">Cell outer membrane</keyword>
<dbReference type="Pfam" id="PF13620">
    <property type="entry name" value="CarboxypepD_reg"/>
    <property type="match status" value="1"/>
</dbReference>
<dbReference type="InterPro" id="IPR000531">
    <property type="entry name" value="Beta-barrel_TonB"/>
</dbReference>
<evidence type="ECO:0000313" key="13">
    <source>
        <dbReference type="EMBL" id="RIJ31424.1"/>
    </source>
</evidence>
<feature type="signal peptide" evidence="10">
    <location>
        <begin position="1"/>
        <end position="24"/>
    </location>
</feature>
<evidence type="ECO:0000313" key="14">
    <source>
        <dbReference type="Proteomes" id="UP000265845"/>
    </source>
</evidence>
<dbReference type="Gene3D" id="2.60.40.1120">
    <property type="entry name" value="Carboxypeptidase-like, regulatory domain"/>
    <property type="match status" value="1"/>
</dbReference>
<dbReference type="NCBIfam" id="TIGR01782">
    <property type="entry name" value="TonB-Xanth-Caul"/>
    <property type="match status" value="1"/>
</dbReference>
<sequence length="945" mass="104740">MKFRYSKLVTTALVSAGIAQIASADILRGQVTDATGEAPLEGAIVRIEGLDRSTTTDRYGDYRFTNIPAGDYSLSVSYIGAAPVTETVSVVNDTQLDIQLGGDVRYLDNVLVVGSAAAQAGAINQQRASNAIINVIDSDGLGNFPDTTVADSLARVPGLSIETDQGEGRYVSIRGINTDLISASINGVRAPSPEDRRGVLLDGVPSDLLDGIEVQKSLTPDVDADSLGGVINLTTISAFDRDGRFIRAKLEGAYNEISQDLSPKATLTYSDVFGDKLGVAVSLNYQDLRIETHNNEADEWSQLANGDYYLSDGYEHRWYGLNRERMGLVANFDWRLNETTDLYLRTLFNNYEDDEVRNVLQFRDLNDVTDEDDNGDDVVADGSQVTRFTASLPLNEMGAEVRVRREVRQIQTVALGGQSIWGDWEADYELSYAYAEEDDSDNHDATFRYEDIQDDVPENATVDFFKPERPVWSGAAILDAIYDPANYNLDSYEREFTVNEDTEFAGQFNISRDSLIGDTPVTWKAGLKVRDREKIRDVNILIYEDSSINLLNYARDSFIGNWRLGNQQPTWPDPALTRTLRNAFGAGDLDEEGSFFDSNGEDYEIDEQIYAGYVMGTFDLGALTLVPGVRIEQSKIDLRGRVVLEDDLTASVTNFSNDYTNVLPSVNAKYEFSDRLIGRAAYYAAVVRPAFGEMAPFVFINDDRDEAEIGNPNLDALEANNFDLGIEFYPTQLSVLSAGVFYKDISNAIFPATFDIGDVPGNVDLSAIPAEYLNGDDTDGGEVEEVSTFINVGSSEIYGLELNYVQDLGDLAGALQGFLVSANLTLTESEATLPDGRDVRFLKQSDMIWNVALGYDRGPWDLRVSANYRGDYLDELVEANLDRTTDDRLLVEASAKYDVNDNLQIYLEGKNLTDEPEYYYFGDERRLSQYDEFGTTVVFGARLTY</sequence>
<protein>
    <submittedName>
        <fullName evidence="13">TonB-dependent receptor</fullName>
    </submittedName>
</protein>
<comment type="similarity">
    <text evidence="8 9">Belongs to the TonB-dependent receptor family.</text>
</comment>
<keyword evidence="3 8" id="KW-1134">Transmembrane beta strand</keyword>
<accession>A0A399RMA2</accession>
<dbReference type="PROSITE" id="PS52016">
    <property type="entry name" value="TONB_DEPENDENT_REC_3"/>
    <property type="match status" value="1"/>
</dbReference>
<name>A0A399RMA2_9PROT</name>
<feature type="domain" description="TonB-dependent receptor plug" evidence="12">
    <location>
        <begin position="127"/>
        <end position="230"/>
    </location>
</feature>
<dbReference type="InterPro" id="IPR037066">
    <property type="entry name" value="Plug_dom_sf"/>
</dbReference>
<dbReference type="InterPro" id="IPR010104">
    <property type="entry name" value="TonB_rcpt_bac"/>
</dbReference>
<dbReference type="InterPro" id="IPR008969">
    <property type="entry name" value="CarboxyPept-like_regulatory"/>
</dbReference>
<keyword evidence="2 8" id="KW-0813">Transport</keyword>
<dbReference type="SUPFAM" id="SSF49464">
    <property type="entry name" value="Carboxypeptidase regulatory domain-like"/>
    <property type="match status" value="1"/>
</dbReference>
<keyword evidence="13" id="KW-0675">Receptor</keyword>
<dbReference type="SUPFAM" id="SSF56935">
    <property type="entry name" value="Porins"/>
    <property type="match status" value="1"/>
</dbReference>
<dbReference type="GO" id="GO:0009279">
    <property type="term" value="C:cell outer membrane"/>
    <property type="evidence" value="ECO:0007669"/>
    <property type="project" value="UniProtKB-SubCell"/>
</dbReference>
<evidence type="ECO:0000256" key="1">
    <source>
        <dbReference type="ARBA" id="ARBA00004571"/>
    </source>
</evidence>
<dbReference type="InterPro" id="IPR039426">
    <property type="entry name" value="TonB-dep_rcpt-like"/>
</dbReference>
<keyword evidence="14" id="KW-1185">Reference proteome</keyword>
<comment type="caution">
    <text evidence="13">The sequence shown here is derived from an EMBL/GenBank/DDBJ whole genome shotgun (WGS) entry which is preliminary data.</text>
</comment>
<evidence type="ECO:0000256" key="3">
    <source>
        <dbReference type="ARBA" id="ARBA00022452"/>
    </source>
</evidence>
<feature type="domain" description="TonB-dependent receptor-like beta-barrel" evidence="11">
    <location>
        <begin position="437"/>
        <end position="912"/>
    </location>
</feature>
<evidence type="ECO:0000256" key="7">
    <source>
        <dbReference type="ARBA" id="ARBA00023237"/>
    </source>
</evidence>
<evidence type="ECO:0000256" key="5">
    <source>
        <dbReference type="ARBA" id="ARBA00023077"/>
    </source>
</evidence>
<dbReference type="OrthoDB" id="5476657at2"/>
<evidence type="ECO:0000256" key="9">
    <source>
        <dbReference type="RuleBase" id="RU003357"/>
    </source>
</evidence>
<dbReference type="AlphaFoldDB" id="A0A399RMA2"/>
<dbReference type="Pfam" id="PF00593">
    <property type="entry name" value="TonB_dep_Rec_b-barrel"/>
    <property type="match status" value="1"/>
</dbReference>
<evidence type="ECO:0000256" key="10">
    <source>
        <dbReference type="SAM" id="SignalP"/>
    </source>
</evidence>
<evidence type="ECO:0000256" key="8">
    <source>
        <dbReference type="PROSITE-ProRule" id="PRU01360"/>
    </source>
</evidence>
<dbReference type="PANTHER" id="PTHR40980:SF4">
    <property type="entry name" value="TONB-DEPENDENT RECEPTOR-LIKE BETA-BARREL DOMAIN-CONTAINING PROTEIN"/>
    <property type="match status" value="1"/>
</dbReference>
<keyword evidence="4 8" id="KW-0812">Transmembrane</keyword>
<dbReference type="PANTHER" id="PTHR40980">
    <property type="entry name" value="PLUG DOMAIN-CONTAINING PROTEIN"/>
    <property type="match status" value="1"/>
</dbReference>
<dbReference type="CDD" id="cd01347">
    <property type="entry name" value="ligand_gated_channel"/>
    <property type="match status" value="1"/>
</dbReference>
<evidence type="ECO:0000259" key="12">
    <source>
        <dbReference type="Pfam" id="PF07715"/>
    </source>
</evidence>
<evidence type="ECO:0000259" key="11">
    <source>
        <dbReference type="Pfam" id="PF00593"/>
    </source>
</evidence>
<dbReference type="Pfam" id="PF07715">
    <property type="entry name" value="Plug"/>
    <property type="match status" value="1"/>
</dbReference>
<evidence type="ECO:0000256" key="4">
    <source>
        <dbReference type="ARBA" id="ARBA00022692"/>
    </source>
</evidence>
<keyword evidence="10" id="KW-0732">Signal</keyword>
<feature type="chain" id="PRO_5017253949" evidence="10">
    <location>
        <begin position="25"/>
        <end position="945"/>
    </location>
</feature>
<dbReference type="Proteomes" id="UP000265845">
    <property type="component" value="Unassembled WGS sequence"/>
</dbReference>
<dbReference type="RefSeq" id="WP_119452919.1">
    <property type="nucleotide sequence ID" value="NZ_QWGA01000003.1"/>
</dbReference>
<evidence type="ECO:0000256" key="6">
    <source>
        <dbReference type="ARBA" id="ARBA00023136"/>
    </source>
</evidence>
<reference evidence="13 14" key="1">
    <citation type="submission" date="2018-08" db="EMBL/GenBank/DDBJ databases">
        <title>Henriciella mobilis sp. nov., isolated from seawater.</title>
        <authorList>
            <person name="Cheng H."/>
            <person name="Wu Y.-H."/>
            <person name="Xu X.-W."/>
            <person name="Guo L.-L."/>
        </authorList>
    </citation>
    <scope>NUCLEOTIDE SEQUENCE [LARGE SCALE GENOMIC DNA]</scope>
    <source>
        <strain evidence="13 14">CCUG67844</strain>
    </source>
</reference>
<evidence type="ECO:0000256" key="2">
    <source>
        <dbReference type="ARBA" id="ARBA00022448"/>
    </source>
</evidence>
<comment type="subcellular location">
    <subcellularLocation>
        <location evidence="1 8">Cell outer membrane</location>
        <topology evidence="1 8">Multi-pass membrane protein</topology>
    </subcellularLocation>
</comment>